<protein>
    <submittedName>
        <fullName evidence="1">Uncharacterized protein</fullName>
    </submittedName>
</protein>
<evidence type="ECO:0000313" key="1">
    <source>
        <dbReference type="EMBL" id="KAJ1135662.1"/>
    </source>
</evidence>
<reference evidence="1" key="1">
    <citation type="journal article" date="2022" name="bioRxiv">
        <title>Sequencing and chromosome-scale assembly of the giantPleurodeles waltlgenome.</title>
        <authorList>
            <person name="Brown T."/>
            <person name="Elewa A."/>
            <person name="Iarovenko S."/>
            <person name="Subramanian E."/>
            <person name="Araus A.J."/>
            <person name="Petzold A."/>
            <person name="Susuki M."/>
            <person name="Suzuki K.-i.T."/>
            <person name="Hayashi T."/>
            <person name="Toyoda A."/>
            <person name="Oliveira C."/>
            <person name="Osipova E."/>
            <person name="Leigh N.D."/>
            <person name="Simon A."/>
            <person name="Yun M.H."/>
        </authorList>
    </citation>
    <scope>NUCLEOTIDE SEQUENCE</scope>
    <source>
        <strain evidence="1">20211129_DDA</strain>
        <tissue evidence="1">Liver</tissue>
    </source>
</reference>
<evidence type="ECO:0000313" key="2">
    <source>
        <dbReference type="Proteomes" id="UP001066276"/>
    </source>
</evidence>
<name>A0AAV7Q8X4_PLEWA</name>
<sequence>MDASERPLQRKIYVVHTVELSTEQHRPGFAYFSDLSSCGDYRNRITLQCIAETAIVITEPAVDAEQ</sequence>
<proteinExistence type="predicted"/>
<accession>A0AAV7Q8X4</accession>
<keyword evidence="2" id="KW-1185">Reference proteome</keyword>
<dbReference type="EMBL" id="JANPWB010000010">
    <property type="protein sequence ID" value="KAJ1135662.1"/>
    <property type="molecule type" value="Genomic_DNA"/>
</dbReference>
<comment type="caution">
    <text evidence="1">The sequence shown here is derived from an EMBL/GenBank/DDBJ whole genome shotgun (WGS) entry which is preliminary data.</text>
</comment>
<dbReference type="Proteomes" id="UP001066276">
    <property type="component" value="Chromosome 6"/>
</dbReference>
<dbReference type="AlphaFoldDB" id="A0AAV7Q8X4"/>
<gene>
    <name evidence="1" type="ORF">NDU88_002100</name>
</gene>
<organism evidence="1 2">
    <name type="scientific">Pleurodeles waltl</name>
    <name type="common">Iberian ribbed newt</name>
    <dbReference type="NCBI Taxonomy" id="8319"/>
    <lineage>
        <taxon>Eukaryota</taxon>
        <taxon>Metazoa</taxon>
        <taxon>Chordata</taxon>
        <taxon>Craniata</taxon>
        <taxon>Vertebrata</taxon>
        <taxon>Euteleostomi</taxon>
        <taxon>Amphibia</taxon>
        <taxon>Batrachia</taxon>
        <taxon>Caudata</taxon>
        <taxon>Salamandroidea</taxon>
        <taxon>Salamandridae</taxon>
        <taxon>Pleurodelinae</taxon>
        <taxon>Pleurodeles</taxon>
    </lineage>
</organism>